<organism evidence="2 3">
    <name type="scientific">Fasciola gigantica</name>
    <name type="common">Giant liver fluke</name>
    <dbReference type="NCBI Taxonomy" id="46835"/>
    <lineage>
        <taxon>Eukaryota</taxon>
        <taxon>Metazoa</taxon>
        <taxon>Spiralia</taxon>
        <taxon>Lophotrochozoa</taxon>
        <taxon>Platyhelminthes</taxon>
        <taxon>Trematoda</taxon>
        <taxon>Digenea</taxon>
        <taxon>Plagiorchiida</taxon>
        <taxon>Echinostomata</taxon>
        <taxon>Echinostomatoidea</taxon>
        <taxon>Fasciolidae</taxon>
        <taxon>Fasciola</taxon>
    </lineage>
</organism>
<evidence type="ECO:0000259" key="1">
    <source>
        <dbReference type="PROSITE" id="PS50030"/>
    </source>
</evidence>
<gene>
    <name evidence="2" type="ORF">FGIG_03833</name>
</gene>
<evidence type="ECO:0000313" key="3">
    <source>
        <dbReference type="Proteomes" id="UP000316759"/>
    </source>
</evidence>
<comment type="caution">
    <text evidence="2">The sequence shown here is derived from an EMBL/GenBank/DDBJ whole genome shotgun (WGS) entry which is preliminary data.</text>
</comment>
<evidence type="ECO:0000313" key="2">
    <source>
        <dbReference type="EMBL" id="TPP61015.1"/>
    </source>
</evidence>
<dbReference type="PROSITE" id="PS50030">
    <property type="entry name" value="UBA"/>
    <property type="match status" value="1"/>
</dbReference>
<dbReference type="STRING" id="46835.A0A504YKQ3"/>
<dbReference type="Gene3D" id="1.10.8.10">
    <property type="entry name" value="DNA helicase RuvA subunit, C-terminal domain"/>
    <property type="match status" value="1"/>
</dbReference>
<dbReference type="Proteomes" id="UP000316759">
    <property type="component" value="Unassembled WGS sequence"/>
</dbReference>
<proteinExistence type="predicted"/>
<dbReference type="OrthoDB" id="504170at2759"/>
<accession>A0A504YKQ3</accession>
<protein>
    <submittedName>
        <fullName evidence="2">Serine/threonine-protein kinase MARK2</fullName>
    </submittedName>
</protein>
<reference evidence="2 3" key="1">
    <citation type="submission" date="2019-04" db="EMBL/GenBank/DDBJ databases">
        <title>Annotation for the trematode Fasciola gigantica.</title>
        <authorList>
            <person name="Choi Y.-J."/>
        </authorList>
    </citation>
    <scope>NUCLEOTIDE SEQUENCE [LARGE SCALE GENOMIC DNA]</scope>
    <source>
        <strain evidence="2">Uganda_cow_1</strain>
    </source>
</reference>
<feature type="domain" description="UBA" evidence="1">
    <location>
        <begin position="51"/>
        <end position="77"/>
    </location>
</feature>
<keyword evidence="2" id="KW-0418">Kinase</keyword>
<keyword evidence="3" id="KW-1185">Reference proteome</keyword>
<dbReference type="Gene3D" id="1.10.510.10">
    <property type="entry name" value="Transferase(Phosphotransferase) domain 1"/>
    <property type="match status" value="1"/>
</dbReference>
<name>A0A504YKQ3_FASGI</name>
<dbReference type="SUPFAM" id="SSF56112">
    <property type="entry name" value="Protein kinase-like (PK-like)"/>
    <property type="match status" value="1"/>
</dbReference>
<sequence length="203" mass="22200">MSTDCESLLKKMLVLNPDKRYSLEAVMKDRWINTGYEDNPLTPYVEPEPDYTDPVRIEIMVSMGFNRDEIMQSLKASAMWLLVRSSVYTLSISLVPPHRTRMPIIVLYPNRVASSKTNDNNGKPCLPQIDPVVGDLIRASDRPSSRGRLSGLVASSACLLRADPQPSDAVSPPVCGVVVGLAAYPNVAGQRASLDSGGWEGPQ</sequence>
<dbReference type="EMBL" id="SUNJ01008711">
    <property type="protein sequence ID" value="TPP61015.1"/>
    <property type="molecule type" value="Genomic_DNA"/>
</dbReference>
<dbReference type="InterPro" id="IPR015940">
    <property type="entry name" value="UBA"/>
</dbReference>
<dbReference type="GO" id="GO:0016301">
    <property type="term" value="F:kinase activity"/>
    <property type="evidence" value="ECO:0007669"/>
    <property type="project" value="UniProtKB-KW"/>
</dbReference>
<dbReference type="AlphaFoldDB" id="A0A504YKQ3"/>
<keyword evidence="2" id="KW-0808">Transferase</keyword>
<dbReference type="InterPro" id="IPR011009">
    <property type="entry name" value="Kinase-like_dom_sf"/>
</dbReference>